<sequence length="346" mass="39000">MDEMLATSEGLKEALSLSESIISDIELSARSLSNVALKASRLARLIGHFDHQKIFLYEVSGYPTTPNGVDSETWALAKTAGRINIHKDDEGVRETASLESLEQLHFDLQAAKDSLVVAKDADVSLTSANPSQYVLAPAGNKIERNELRRSISNKSKFIAKRRAFIYEYVSSVHYEIKYSSISDDIFSRIRSKVDEKVGYLIPDSVQKFSAVYENLRSENTEDWSNAVHSCRRILQDAANVLYPARESKTIEVNGKKKEIKLGADNYINRLMAYVEENVTSKRFEEIVGSHMKYLGERLDSIFQAAQKGSHDVISTQDEADRYVIYTYLVIGDILQLNAEVEQREAK</sequence>
<dbReference type="EMBL" id="CP010975">
    <property type="protein sequence ID" value="AKE51697.1"/>
    <property type="molecule type" value="Genomic_DNA"/>
</dbReference>
<feature type="domain" description="AbiTii" evidence="1">
    <location>
        <begin position="16"/>
        <end position="196"/>
    </location>
</feature>
<dbReference type="RefSeq" id="WP_218915785.1">
    <property type="nucleotide sequence ID" value="NZ_CP010975.1"/>
</dbReference>
<evidence type="ECO:0000313" key="3">
    <source>
        <dbReference type="Proteomes" id="UP000034071"/>
    </source>
</evidence>
<dbReference type="Pfam" id="PF18864">
    <property type="entry name" value="AbiTii"/>
    <property type="match status" value="1"/>
</dbReference>
<dbReference type="AlphaFoldDB" id="A0A0F6TPU0"/>
<dbReference type="STRING" id="914150.TQ33_0722"/>
<organism evidence="2 3">
    <name type="scientific">Kangiella geojedonensis</name>
    <dbReference type="NCBI Taxonomy" id="914150"/>
    <lineage>
        <taxon>Bacteria</taxon>
        <taxon>Pseudomonadati</taxon>
        <taxon>Pseudomonadota</taxon>
        <taxon>Gammaproteobacteria</taxon>
        <taxon>Kangiellales</taxon>
        <taxon>Kangiellaceae</taxon>
        <taxon>Kangiella</taxon>
    </lineage>
</organism>
<dbReference type="Proteomes" id="UP000034071">
    <property type="component" value="Chromosome"/>
</dbReference>
<dbReference type="KEGG" id="kge:TQ33_0722"/>
<evidence type="ECO:0000259" key="1">
    <source>
        <dbReference type="Pfam" id="PF18864"/>
    </source>
</evidence>
<accession>A0A0F6TPU0</accession>
<name>A0A0F6TPU0_9GAMM</name>
<proteinExistence type="predicted"/>
<dbReference type="InterPro" id="IPR041304">
    <property type="entry name" value="AbiTii"/>
</dbReference>
<reference evidence="2 3" key="1">
    <citation type="submission" date="2015-02" db="EMBL/GenBank/DDBJ databases">
        <title>Complete genome sequence of Kangiella geojedonensis strain YCS-5T.</title>
        <authorList>
            <person name="Kim K.M."/>
        </authorList>
    </citation>
    <scope>NUCLEOTIDE SEQUENCE [LARGE SCALE GENOMIC DNA]</scope>
    <source>
        <strain evidence="2 3">YCS-5</strain>
    </source>
</reference>
<protein>
    <recommendedName>
        <fullName evidence="1">AbiTii domain-containing protein</fullName>
    </recommendedName>
</protein>
<dbReference type="HOGENOM" id="CLU_067746_0_0_6"/>
<gene>
    <name evidence="2" type="ORF">TQ33_0722</name>
</gene>
<evidence type="ECO:0000313" key="2">
    <source>
        <dbReference type="EMBL" id="AKE51697.1"/>
    </source>
</evidence>
<keyword evidence="3" id="KW-1185">Reference proteome</keyword>